<dbReference type="Pfam" id="PF04339">
    <property type="entry name" value="FemAB_like"/>
    <property type="match status" value="1"/>
</dbReference>
<name>A0A371WZN0_9HYPH</name>
<dbReference type="GO" id="GO:0016740">
    <property type="term" value="F:transferase activity"/>
    <property type="evidence" value="ECO:0007669"/>
    <property type="project" value="UniProtKB-KW"/>
</dbReference>
<dbReference type="SUPFAM" id="SSF55729">
    <property type="entry name" value="Acyl-CoA N-acyltransferases (Nat)"/>
    <property type="match status" value="1"/>
</dbReference>
<reference evidence="1 2" key="1">
    <citation type="submission" date="2018-08" db="EMBL/GenBank/DDBJ databases">
        <title>Fulvimarina sp. 85, whole genome shotgun sequence.</title>
        <authorList>
            <person name="Tuo L."/>
        </authorList>
    </citation>
    <scope>NUCLEOTIDE SEQUENCE [LARGE SCALE GENOMIC DNA]</scope>
    <source>
        <strain evidence="1 2">85</strain>
    </source>
</reference>
<protein>
    <submittedName>
        <fullName evidence="1">N-acetyltransferase</fullName>
    </submittedName>
</protein>
<gene>
    <name evidence="1" type="ORF">DYI37_16505</name>
</gene>
<dbReference type="InterPro" id="IPR016181">
    <property type="entry name" value="Acyl_CoA_acyltransferase"/>
</dbReference>
<keyword evidence="2" id="KW-1185">Reference proteome</keyword>
<accession>A0A371WZN0</accession>
<dbReference type="PANTHER" id="PTHR47017:SF1">
    <property type="entry name" value="ACYL-COA"/>
    <property type="match status" value="1"/>
</dbReference>
<dbReference type="Proteomes" id="UP000264310">
    <property type="component" value="Unassembled WGS sequence"/>
</dbReference>
<dbReference type="AlphaFoldDB" id="A0A371WZN0"/>
<dbReference type="Gene3D" id="3.40.630.30">
    <property type="match status" value="1"/>
</dbReference>
<comment type="caution">
    <text evidence="1">The sequence shown here is derived from an EMBL/GenBank/DDBJ whole genome shotgun (WGS) entry which is preliminary data.</text>
</comment>
<evidence type="ECO:0000313" key="2">
    <source>
        <dbReference type="Proteomes" id="UP000264310"/>
    </source>
</evidence>
<dbReference type="OrthoDB" id="9776898at2"/>
<dbReference type="InterPro" id="IPR007434">
    <property type="entry name" value="FemAB-like"/>
</dbReference>
<dbReference type="PANTHER" id="PTHR47017">
    <property type="entry name" value="ACYL-COA"/>
    <property type="match status" value="1"/>
</dbReference>
<proteinExistence type="predicted"/>
<evidence type="ECO:0000313" key="1">
    <source>
        <dbReference type="EMBL" id="RFC62427.1"/>
    </source>
</evidence>
<sequence length="400" mass="44518">MSEAEPNHAAALSLRVVDDIHAVNASIWDRLAENEAAPAGPGEGPSNPFLSHAFLSSLEDSGCVGERTGWFVQHLVLEDDAGEVRALAPAYAKTHSQGEYVFDYGWADAFQRAGGQYYPKLQLSVPFTPAGGPRLLAGNGPLSGLFRRALVQGIEAYCGQADVSSAHATFLRADDLAAMESADWLHRTDQQFHFINRGYGAYDDFLASLTSRKRKDLRKEREKALENGIEIVWLTGADLTEEAWDAFYRFYMDTGARKWGRPYLNRRFFTLVSERMADRILLVMAKREGRYIAGALNFIGKDRLYGRNWGCIEDHPFLHFEVCYHQAIDFAIARGLGVVEAGAQGQHKIARGYEPVTTHSAHFIRHPGLRAAIADYLEAEREEVDQIGTLLGGHTPFRKG</sequence>
<dbReference type="RefSeq" id="WP_116684365.1">
    <property type="nucleotide sequence ID" value="NZ_QURL01000007.1"/>
</dbReference>
<organism evidence="1 2">
    <name type="scientific">Fulvimarina endophytica</name>
    <dbReference type="NCBI Taxonomy" id="2293836"/>
    <lineage>
        <taxon>Bacteria</taxon>
        <taxon>Pseudomonadati</taxon>
        <taxon>Pseudomonadota</taxon>
        <taxon>Alphaproteobacteria</taxon>
        <taxon>Hyphomicrobiales</taxon>
        <taxon>Aurantimonadaceae</taxon>
        <taxon>Fulvimarina</taxon>
    </lineage>
</organism>
<keyword evidence="1" id="KW-0808">Transferase</keyword>
<dbReference type="EMBL" id="QURL01000007">
    <property type="protein sequence ID" value="RFC62427.1"/>
    <property type="molecule type" value="Genomic_DNA"/>
</dbReference>